<gene>
    <name evidence="1" type="ORF">M8009_10375</name>
</gene>
<comment type="caution">
    <text evidence="1">The sequence shown here is derived from an EMBL/GenBank/DDBJ whole genome shotgun (WGS) entry which is preliminary data.</text>
</comment>
<accession>A0ABT0T1B1</accession>
<evidence type="ECO:0000313" key="1">
    <source>
        <dbReference type="EMBL" id="MCL7940695.1"/>
    </source>
</evidence>
<reference evidence="1" key="1">
    <citation type="submission" date="2022-05" db="EMBL/GenBank/DDBJ databases">
        <title>Halomonas geminus sp. nov. and Halomonas llamarensis sp. nov. isolated from high-altitude salars of the Atacama Desert.</title>
        <authorList>
            <person name="Hintersatz C."/>
            <person name="Rojas L.A."/>
            <person name="Wei T.-S."/>
            <person name="Kutschke S."/>
            <person name="Lehmann F."/>
            <person name="Jain R."/>
            <person name="Pollmann K."/>
        </authorList>
    </citation>
    <scope>NUCLEOTIDE SEQUENCE</scope>
    <source>
        <strain evidence="1">ATCH28</strain>
    </source>
</reference>
<evidence type="ECO:0000313" key="2">
    <source>
        <dbReference type="Proteomes" id="UP001165369"/>
    </source>
</evidence>
<dbReference type="RefSeq" id="WP_250060755.1">
    <property type="nucleotide sequence ID" value="NZ_JAMJPK010000004.1"/>
</dbReference>
<keyword evidence="2" id="KW-1185">Reference proteome</keyword>
<protein>
    <submittedName>
        <fullName evidence="1">Uncharacterized protein</fullName>
    </submittedName>
</protein>
<organism evidence="1 2">
    <name type="scientific">Halomonas gemina</name>
    <dbReference type="NCBI Taxonomy" id="2945105"/>
    <lineage>
        <taxon>Bacteria</taxon>
        <taxon>Pseudomonadati</taxon>
        <taxon>Pseudomonadota</taxon>
        <taxon>Gammaproteobacteria</taxon>
        <taxon>Oceanospirillales</taxon>
        <taxon>Halomonadaceae</taxon>
        <taxon>Halomonas</taxon>
    </lineage>
</organism>
<dbReference type="Proteomes" id="UP001165369">
    <property type="component" value="Unassembled WGS sequence"/>
</dbReference>
<proteinExistence type="predicted"/>
<sequence length="59" mass="6696">MSRQKGSRNRKPSKQAIASYYKLLAHKADEGDTYAAAKLVELDLFEKTVIKNMPEKTPQ</sequence>
<dbReference type="EMBL" id="JAMJPK010000004">
    <property type="protein sequence ID" value="MCL7940695.1"/>
    <property type="molecule type" value="Genomic_DNA"/>
</dbReference>
<name>A0ABT0T1B1_9GAMM</name>